<dbReference type="Gene3D" id="2.170.16.10">
    <property type="entry name" value="Hedgehog/Intein (Hint) domain"/>
    <property type="match status" value="1"/>
</dbReference>
<keyword evidence="7" id="KW-1185">Reference proteome</keyword>
<dbReference type="InterPro" id="IPR001767">
    <property type="entry name" value="Hedgehog_Hint"/>
</dbReference>
<gene>
    <name evidence="6" type="ORF">PENTCL1PPCAC_29914</name>
</gene>
<name>A0AAV5UP25_9BILA</name>
<dbReference type="InterPro" id="IPR003587">
    <property type="entry name" value="Hint_dom_N"/>
</dbReference>
<comment type="subcellular location">
    <subcellularLocation>
        <location evidence="1">Secreted</location>
        <location evidence="1">Extracellular space</location>
    </subcellularLocation>
</comment>
<feature type="compositionally biased region" description="Pro residues" evidence="4">
    <location>
        <begin position="257"/>
        <end position="271"/>
    </location>
</feature>
<dbReference type="AlphaFoldDB" id="A0AAV5UP25"/>
<evidence type="ECO:0000256" key="4">
    <source>
        <dbReference type="SAM" id="MobiDB-lite"/>
    </source>
</evidence>
<dbReference type="InterPro" id="IPR052140">
    <property type="entry name" value="Dev_Signal_Hedgehog-like"/>
</dbReference>
<dbReference type="PANTHER" id="PTHR46706:SF12">
    <property type="entry name" value="PROTEIN QUA-1-RELATED"/>
    <property type="match status" value="1"/>
</dbReference>
<reference evidence="6" key="1">
    <citation type="submission" date="2023-10" db="EMBL/GenBank/DDBJ databases">
        <title>Genome assembly of Pristionchus species.</title>
        <authorList>
            <person name="Yoshida K."/>
            <person name="Sommer R.J."/>
        </authorList>
    </citation>
    <scope>NUCLEOTIDE SEQUENCE</scope>
    <source>
        <strain evidence="6">RS0144</strain>
    </source>
</reference>
<dbReference type="GO" id="GO:0007267">
    <property type="term" value="P:cell-cell signaling"/>
    <property type="evidence" value="ECO:0007669"/>
    <property type="project" value="InterPro"/>
</dbReference>
<dbReference type="InterPro" id="IPR006141">
    <property type="entry name" value="Intein_N"/>
</dbReference>
<dbReference type="InterPro" id="IPR036844">
    <property type="entry name" value="Hint_dom_sf"/>
</dbReference>
<dbReference type="PROSITE" id="PS50817">
    <property type="entry name" value="INTEIN_N_TER"/>
    <property type="match status" value="1"/>
</dbReference>
<evidence type="ECO:0000256" key="1">
    <source>
        <dbReference type="ARBA" id="ARBA00004239"/>
    </source>
</evidence>
<dbReference type="Proteomes" id="UP001432027">
    <property type="component" value="Unassembled WGS sequence"/>
</dbReference>
<dbReference type="SUPFAM" id="SSF51294">
    <property type="entry name" value="Hedgehog/intein (Hint) domain"/>
    <property type="match status" value="1"/>
</dbReference>
<feature type="region of interest" description="Disordered" evidence="4">
    <location>
        <begin position="252"/>
        <end position="271"/>
    </location>
</feature>
<dbReference type="EMBL" id="BTSX01000006">
    <property type="protein sequence ID" value="GMT07740.1"/>
    <property type="molecule type" value="Genomic_DNA"/>
</dbReference>
<evidence type="ECO:0000259" key="5">
    <source>
        <dbReference type="SMART" id="SM00306"/>
    </source>
</evidence>
<dbReference type="GO" id="GO:0016539">
    <property type="term" value="P:intein-mediated protein splicing"/>
    <property type="evidence" value="ECO:0007669"/>
    <property type="project" value="InterPro"/>
</dbReference>
<dbReference type="Pfam" id="PF01079">
    <property type="entry name" value="Hint"/>
    <property type="match status" value="1"/>
</dbReference>
<organism evidence="6 7">
    <name type="scientific">Pristionchus entomophagus</name>
    <dbReference type="NCBI Taxonomy" id="358040"/>
    <lineage>
        <taxon>Eukaryota</taxon>
        <taxon>Metazoa</taxon>
        <taxon>Ecdysozoa</taxon>
        <taxon>Nematoda</taxon>
        <taxon>Chromadorea</taxon>
        <taxon>Rhabditida</taxon>
        <taxon>Rhabditina</taxon>
        <taxon>Diplogasteromorpha</taxon>
        <taxon>Diplogasteroidea</taxon>
        <taxon>Neodiplogasteridae</taxon>
        <taxon>Pristionchus</taxon>
    </lineage>
</organism>
<dbReference type="GO" id="GO:0048731">
    <property type="term" value="P:system development"/>
    <property type="evidence" value="ECO:0007669"/>
    <property type="project" value="UniProtKB-ARBA"/>
</dbReference>
<keyword evidence="2" id="KW-0217">Developmental protein</keyword>
<proteinExistence type="predicted"/>
<dbReference type="PRINTS" id="PR00632">
    <property type="entry name" value="SONICHHOG"/>
</dbReference>
<evidence type="ECO:0000313" key="7">
    <source>
        <dbReference type="Proteomes" id="UP001432027"/>
    </source>
</evidence>
<evidence type="ECO:0000313" key="6">
    <source>
        <dbReference type="EMBL" id="GMT07740.1"/>
    </source>
</evidence>
<evidence type="ECO:0000256" key="2">
    <source>
        <dbReference type="ARBA" id="ARBA00022473"/>
    </source>
</evidence>
<protein>
    <recommendedName>
        <fullName evidence="5">Hint domain-containing protein</fullName>
    </recommendedName>
</protein>
<feature type="domain" description="Hint" evidence="5">
    <location>
        <begin position="303"/>
        <end position="415"/>
    </location>
</feature>
<sequence>RLLTSSLLVALSSASFCGDSAIPFTLEILGDGQPVLGCARPTCFGWAPSGHPVSTTGAFYRINGKDDGYMRAGHESVLAYGPEDGRFYLPQSAVCEPTFSSANCAGPNKWVGGIAPLLNVTSFQTMLQCCAYDGLLQSEDRGVASLHAGQAVVGGEVISSGLQVGFDYISDISKVLRVDGTVQYDVAVRRMPCASLADPAASAKIPMAEGAAAQAFQAPNLPVDQPLPLPPTPTDNQILEEIVQEEAFQLPAGTQFQPPPPPPPSAPLAFQPPPVQFVPAQAAAVPYNPPVAFYGGGGGGTAQWCYSADSTVELLDGSIKRMDELKKTDWVLTVGKKELQYEPVEFWLHRVPDQEAVFNNFETEDGRTIKLTDKHYIYKGDCSRVSAGHINVTELPKEAVFADQVHAGDCLYTADNERKMHEVRVVSASKVTQTGIFAPMTTNGKIVVNGVYASCHNIMQAHSMGHSFFDFLGKMSDIYDSLFGYETEGVIETPAGLSTYLAMAELIIPKNLVTM</sequence>
<accession>A0AAV5UP25</accession>
<keyword evidence="3" id="KW-0732">Signal</keyword>
<dbReference type="PANTHER" id="PTHR46706">
    <property type="entry name" value="PROTEIN QUA-1-RELATED"/>
    <property type="match status" value="1"/>
</dbReference>
<dbReference type="InterPro" id="IPR001657">
    <property type="entry name" value="Hedgehog"/>
</dbReference>
<dbReference type="GO" id="GO:0005576">
    <property type="term" value="C:extracellular region"/>
    <property type="evidence" value="ECO:0007669"/>
    <property type="project" value="UniProtKB-SubCell"/>
</dbReference>
<feature type="non-terminal residue" evidence="6">
    <location>
        <position position="1"/>
    </location>
</feature>
<dbReference type="GO" id="GO:0016540">
    <property type="term" value="P:protein autoprocessing"/>
    <property type="evidence" value="ECO:0007669"/>
    <property type="project" value="InterPro"/>
</dbReference>
<dbReference type="SMART" id="SM00306">
    <property type="entry name" value="HintN"/>
    <property type="match status" value="1"/>
</dbReference>
<dbReference type="CDD" id="cd00081">
    <property type="entry name" value="Hint"/>
    <property type="match status" value="1"/>
</dbReference>
<comment type="caution">
    <text evidence="6">The sequence shown here is derived from an EMBL/GenBank/DDBJ whole genome shotgun (WGS) entry which is preliminary data.</text>
</comment>
<evidence type="ECO:0000256" key="3">
    <source>
        <dbReference type="ARBA" id="ARBA00022729"/>
    </source>
</evidence>